<evidence type="ECO:0000313" key="2">
    <source>
        <dbReference type="EMBL" id="KIL70399.1"/>
    </source>
</evidence>
<dbReference type="EMBL" id="KN818224">
    <property type="protein sequence ID" value="KIL70399.1"/>
    <property type="molecule type" value="Genomic_DNA"/>
</dbReference>
<gene>
    <name evidence="2" type="ORF">M378DRAFT_67776</name>
</gene>
<name>A0A0C2TSX0_AMAMK</name>
<feature type="compositionally biased region" description="Basic and acidic residues" evidence="1">
    <location>
        <begin position="760"/>
        <end position="770"/>
    </location>
</feature>
<accession>A0A0C2TSX0</accession>
<evidence type="ECO:0000313" key="3">
    <source>
        <dbReference type="Proteomes" id="UP000054549"/>
    </source>
</evidence>
<feature type="compositionally biased region" description="Low complexity" evidence="1">
    <location>
        <begin position="351"/>
        <end position="363"/>
    </location>
</feature>
<feature type="region of interest" description="Disordered" evidence="1">
    <location>
        <begin position="642"/>
        <end position="715"/>
    </location>
</feature>
<dbReference type="InParanoid" id="A0A0C2TSX0"/>
<evidence type="ECO:0000256" key="1">
    <source>
        <dbReference type="SAM" id="MobiDB-lite"/>
    </source>
</evidence>
<dbReference type="HOGENOM" id="CLU_016262_0_0_1"/>
<feature type="compositionally biased region" description="Acidic residues" evidence="1">
    <location>
        <begin position="672"/>
        <end position="685"/>
    </location>
</feature>
<keyword evidence="3" id="KW-1185">Reference proteome</keyword>
<proteinExistence type="predicted"/>
<feature type="region of interest" description="Disordered" evidence="1">
    <location>
        <begin position="265"/>
        <end position="296"/>
    </location>
</feature>
<dbReference type="Proteomes" id="UP000054549">
    <property type="component" value="Unassembled WGS sequence"/>
</dbReference>
<dbReference type="AlphaFoldDB" id="A0A0C2TSX0"/>
<feature type="region of interest" description="Disordered" evidence="1">
    <location>
        <begin position="733"/>
        <end position="806"/>
    </location>
</feature>
<feature type="region of interest" description="Disordered" evidence="1">
    <location>
        <begin position="418"/>
        <end position="451"/>
    </location>
</feature>
<sequence length="829" mass="90526">MADATHNPGVSVYSCRCLNVRIYPAPQQSAPPNPNEDPEFSQCYVGEDGIHVVHPHVTLRTRTRGLPIGGTSRCGRYTTLTCLICEVLAYRVYQIVPSDIEGKEGPLLPTEEWVENEVMKSSTGWIEPSDQCLVNEAVKALESSPDISTLFAIVLPKLQPSSPTLPVNLEAADSTANPPPLQPAASYLEKIKPLFSPAFTPSHPVFQHLASKASTESKILRSETEEYITRVVKEKRAEVERAEDELRDQVEAVWFKFKMTVDNIKKEKDKPKAPSRPFPPRGSHEVAIPDSPQGPRVAIREFVPVSTPPARISPSEGTRPSALSASLATSSFHHPKAVADAQAPAREQNGSNHSQSSSSTADSATLVRSPSREGASNVLQFRRTNDDTLNTAVSFKYFLDLEAEIERKKKERLDEANRKYQAQPEVGPSGVSEGPVVNGKKPEHKKPKEHETVRVKHVQVDTEGSIVEASEKSPAKGKRHVTFDVEPEVVTINSEANKSKADLNGDIGQDSRDMIFVLEDADGEVAEQSAGLEQTLPLLEQPAARPVARHRKTRSLASAGLPSSFMSLRPLSLPGPSHIRPMRSPHGVDSSSQTILSSLPRQSILDHQKLLFSHNHPLAEASEDGLDSRDAVILRLVAADTPSHRGAWKPDSQAWKSFTQSLGGKGRNSADVSEDEAGTGEDGLETTELGDSTEPSFDENGDYHQSRAGVPGSLPIPITQFTMKKQSLSLASYQPKTSLSERADPLGSKHPSATTLRRASYAERDRKRAMDPGALDFTAEEDEDESGVSEEETEIAEDDTGTRSRKTALKILQKSSEVPEEGMWRSLAT</sequence>
<protein>
    <submittedName>
        <fullName evidence="2">Uncharacterized protein</fullName>
    </submittedName>
</protein>
<dbReference type="STRING" id="946122.A0A0C2TSX0"/>
<feature type="compositionally biased region" description="Low complexity" evidence="1">
    <location>
        <begin position="424"/>
        <end position="437"/>
    </location>
</feature>
<dbReference type="OrthoDB" id="2563191at2759"/>
<feature type="compositionally biased region" description="Acidic residues" evidence="1">
    <location>
        <begin position="778"/>
        <end position="799"/>
    </location>
</feature>
<feature type="region of interest" description="Disordered" evidence="1">
    <location>
        <begin position="306"/>
        <end position="325"/>
    </location>
</feature>
<reference evidence="2 3" key="1">
    <citation type="submission" date="2014-04" db="EMBL/GenBank/DDBJ databases">
        <title>Evolutionary Origins and Diversification of the Mycorrhizal Mutualists.</title>
        <authorList>
            <consortium name="DOE Joint Genome Institute"/>
            <consortium name="Mycorrhizal Genomics Consortium"/>
            <person name="Kohler A."/>
            <person name="Kuo A."/>
            <person name="Nagy L.G."/>
            <person name="Floudas D."/>
            <person name="Copeland A."/>
            <person name="Barry K.W."/>
            <person name="Cichocki N."/>
            <person name="Veneault-Fourrey C."/>
            <person name="LaButti K."/>
            <person name="Lindquist E.A."/>
            <person name="Lipzen A."/>
            <person name="Lundell T."/>
            <person name="Morin E."/>
            <person name="Murat C."/>
            <person name="Riley R."/>
            <person name="Ohm R."/>
            <person name="Sun H."/>
            <person name="Tunlid A."/>
            <person name="Henrissat B."/>
            <person name="Grigoriev I.V."/>
            <person name="Hibbett D.S."/>
            <person name="Martin F."/>
        </authorList>
    </citation>
    <scope>NUCLEOTIDE SEQUENCE [LARGE SCALE GENOMIC DNA]</scope>
    <source>
        <strain evidence="2 3">Koide BX008</strain>
    </source>
</reference>
<organism evidence="2 3">
    <name type="scientific">Amanita muscaria (strain Koide BX008)</name>
    <dbReference type="NCBI Taxonomy" id="946122"/>
    <lineage>
        <taxon>Eukaryota</taxon>
        <taxon>Fungi</taxon>
        <taxon>Dikarya</taxon>
        <taxon>Basidiomycota</taxon>
        <taxon>Agaricomycotina</taxon>
        <taxon>Agaricomycetes</taxon>
        <taxon>Agaricomycetidae</taxon>
        <taxon>Agaricales</taxon>
        <taxon>Pluteineae</taxon>
        <taxon>Amanitaceae</taxon>
        <taxon>Amanita</taxon>
    </lineage>
</organism>
<feature type="region of interest" description="Disordered" evidence="1">
    <location>
        <begin position="335"/>
        <end position="379"/>
    </location>
</feature>